<dbReference type="Proteomes" id="UP000188388">
    <property type="component" value="Unassembled WGS sequence"/>
</dbReference>
<sequence>MGRSTVRNGRRTATVLVEPSGSEKRAAEGDNRRRIEIHKGRMAQVVDQAERALVDSEANVYVRGGELVRVVESMALPIGRKNAIKRAHGAPMIAAHTVVSLADCLNRVALFLRFDQRDHHWKSADCPKEVSETLLSRVGMWQFRPLTAVISAPTLRPDGTILSEAGYDQATGFLLIEGMDLPAIPEEPTLRDAEEALATLEGLLEEFPFEGGTDRSATLAMLLTAIVRPSLPTAPLFAITAPTPGTGKSYLADLAAVLATGRRAAVVGGSCDEDELDKRLGASLMAGDTILNLDNLDRPLKSERLCQVLTQEVVKFRILGRSTNIDTPTKALMIATGNALRVHGDLTRRALLIRLDAGQERPETRKFKRDPVQVAIIDRPKYVAAALSILRAFIVSGESVGSPSLGSFTEWSHWVRSALVWLCRPDPVGAMEKARGTDPERERTSEILAALLPEGIWTVKELSRRLTPDASINLNLRDALASFLKHNQFDRHGFGNWCAKHQNRPVSGMRLVEAGVDAKAKVRRWRVESVHQDHDGHDGLSSKSVAGTAGTRGDSFPLRTVSMTKS</sequence>
<evidence type="ECO:0000256" key="1">
    <source>
        <dbReference type="SAM" id="MobiDB-lite"/>
    </source>
</evidence>
<dbReference type="AlphaFoldDB" id="A0A1R3VIT6"/>
<dbReference type="EMBL" id="FTPD01000056">
    <property type="protein sequence ID" value="SIT58785.1"/>
    <property type="molecule type" value="Genomic_DNA"/>
</dbReference>
<feature type="region of interest" description="Disordered" evidence="1">
    <location>
        <begin position="528"/>
        <end position="566"/>
    </location>
</feature>
<protein>
    <submittedName>
        <fullName evidence="2">Primase C terminal 2 family</fullName>
    </submittedName>
</protein>
<evidence type="ECO:0000313" key="2">
    <source>
        <dbReference type="EMBL" id="SIT58785.1"/>
    </source>
</evidence>
<proteinExistence type="predicted"/>
<evidence type="ECO:0000313" key="3">
    <source>
        <dbReference type="Proteomes" id="UP000188388"/>
    </source>
</evidence>
<name>A0A1R3VIT6_9HYPH</name>
<feature type="compositionally biased region" description="Basic and acidic residues" evidence="1">
    <location>
        <begin position="528"/>
        <end position="540"/>
    </location>
</feature>
<reference evidence="3" key="1">
    <citation type="submission" date="2017-01" db="EMBL/GenBank/DDBJ databases">
        <authorList>
            <person name="Brunel B."/>
        </authorList>
    </citation>
    <scope>NUCLEOTIDE SEQUENCE [LARGE SCALE GENOMIC DNA]</scope>
</reference>
<organism evidence="2 3">
    <name type="scientific">Mesorhizobium prunaredense</name>
    <dbReference type="NCBI Taxonomy" id="1631249"/>
    <lineage>
        <taxon>Bacteria</taxon>
        <taxon>Pseudomonadati</taxon>
        <taxon>Pseudomonadota</taxon>
        <taxon>Alphaproteobacteria</taxon>
        <taxon>Hyphomicrobiales</taxon>
        <taxon>Phyllobacteriaceae</taxon>
        <taxon>Mesorhizobium</taxon>
    </lineage>
</organism>
<accession>A0A1R3VIT6</accession>
<gene>
    <name evidence="2" type="ORF">BQ8794_60094</name>
</gene>
<dbReference type="STRING" id="1631249.BQ8794_60094"/>
<keyword evidence="3" id="KW-1185">Reference proteome</keyword>